<protein>
    <recommendedName>
        <fullName evidence="4">RRM domain-containing protein</fullName>
    </recommendedName>
</protein>
<evidence type="ECO:0000313" key="6">
    <source>
        <dbReference type="Proteomes" id="UP000886885"/>
    </source>
</evidence>
<gene>
    <name evidence="5" type="ORF">POTOM_034750</name>
</gene>
<dbReference type="InterPro" id="IPR000504">
    <property type="entry name" value="RRM_dom"/>
</dbReference>
<evidence type="ECO:0000256" key="2">
    <source>
        <dbReference type="PROSITE-ProRule" id="PRU00176"/>
    </source>
</evidence>
<keyword evidence="3" id="KW-0472">Membrane</keyword>
<sequence length="218" mass="24170">MSAEVEYRCFVGGLAWATTDQVLQEAFSQYGEIIDSKIINDRETGRSRGFGFVTFGNEKAMRDAIDGMNGQDLDGRTLPGVNLMVVAGGVRFIWLLVGYDIKTLVSSKSLFGSRFSRYGYDVIVVAFLTFTDGYIGLLLKKLKEITSPQVCRRLLPWLLILAESEIYCTGIIAVLSKSIQELSGFKLGVLYQLMPLITGREASVDFFGPLFSIQNSKT</sequence>
<proteinExistence type="predicted"/>
<evidence type="ECO:0000313" key="5">
    <source>
        <dbReference type="EMBL" id="KAG6761524.1"/>
    </source>
</evidence>
<keyword evidence="6" id="KW-1185">Reference proteome</keyword>
<reference evidence="5" key="1">
    <citation type="journal article" date="2020" name="bioRxiv">
        <title>Hybrid origin of Populus tomentosa Carr. identified through genome sequencing and phylogenomic analysis.</title>
        <authorList>
            <person name="An X."/>
            <person name="Gao K."/>
            <person name="Chen Z."/>
            <person name="Li J."/>
            <person name="Yang X."/>
            <person name="Yang X."/>
            <person name="Zhou J."/>
            <person name="Guo T."/>
            <person name="Zhao T."/>
            <person name="Huang S."/>
            <person name="Miao D."/>
            <person name="Khan W.U."/>
            <person name="Rao P."/>
            <person name="Ye M."/>
            <person name="Lei B."/>
            <person name="Liao W."/>
            <person name="Wang J."/>
            <person name="Ji L."/>
            <person name="Li Y."/>
            <person name="Guo B."/>
            <person name="Mustafa N.S."/>
            <person name="Li S."/>
            <person name="Yun Q."/>
            <person name="Keller S.R."/>
            <person name="Mao J."/>
            <person name="Zhang R."/>
            <person name="Strauss S.H."/>
        </authorList>
    </citation>
    <scope>NUCLEOTIDE SEQUENCE</scope>
    <source>
        <strain evidence="5">GM15</strain>
        <tissue evidence="5">Leaf</tissue>
    </source>
</reference>
<dbReference type="InterPro" id="IPR048289">
    <property type="entry name" value="RRM2_NsCP33-like"/>
</dbReference>
<evidence type="ECO:0000259" key="4">
    <source>
        <dbReference type="PROSITE" id="PS50102"/>
    </source>
</evidence>
<dbReference type="OrthoDB" id="439808at2759"/>
<feature type="domain" description="RRM" evidence="4">
    <location>
        <begin position="7"/>
        <end position="78"/>
    </location>
</feature>
<feature type="transmembrane region" description="Helical" evidence="3">
    <location>
        <begin position="78"/>
        <end position="97"/>
    </location>
</feature>
<dbReference type="PROSITE" id="PS50102">
    <property type="entry name" value="RRM"/>
    <property type="match status" value="1"/>
</dbReference>
<dbReference type="CDD" id="cd21608">
    <property type="entry name" value="RRM2_NsCP33_like"/>
    <property type="match status" value="1"/>
</dbReference>
<keyword evidence="1 2" id="KW-0694">RNA-binding</keyword>
<name>A0A8X8CPS2_POPTO</name>
<dbReference type="Proteomes" id="UP000886885">
    <property type="component" value="Chromosome 9D"/>
</dbReference>
<dbReference type="InterPro" id="IPR050886">
    <property type="entry name" value="RNA-binding_reg"/>
</dbReference>
<dbReference type="GO" id="GO:1990428">
    <property type="term" value="P:miRNA transport"/>
    <property type="evidence" value="ECO:0007669"/>
    <property type="project" value="TreeGrafter"/>
</dbReference>
<feature type="transmembrane region" description="Helical" evidence="3">
    <location>
        <begin position="118"/>
        <end position="137"/>
    </location>
</feature>
<dbReference type="PANTHER" id="PTHR48024">
    <property type="entry name" value="GEO13361P1-RELATED"/>
    <property type="match status" value="1"/>
</dbReference>
<dbReference type="SMART" id="SM00360">
    <property type="entry name" value="RRM"/>
    <property type="match status" value="1"/>
</dbReference>
<keyword evidence="3" id="KW-1133">Transmembrane helix</keyword>
<dbReference type="Pfam" id="PF00076">
    <property type="entry name" value="RRM_1"/>
    <property type="match status" value="1"/>
</dbReference>
<evidence type="ECO:0000256" key="3">
    <source>
        <dbReference type="SAM" id="Phobius"/>
    </source>
</evidence>
<comment type="caution">
    <text evidence="5">The sequence shown here is derived from an EMBL/GenBank/DDBJ whole genome shotgun (WGS) entry which is preliminary data.</text>
</comment>
<dbReference type="AlphaFoldDB" id="A0A8X8CPS2"/>
<accession>A0A8X8CPS2</accession>
<keyword evidence="3" id="KW-0812">Transmembrane</keyword>
<dbReference type="PANTHER" id="PTHR48024:SF56">
    <property type="entry name" value="HETEROGENEOUS NUCLEAR RIBONUCLEOPROTEIN A0"/>
    <property type="match status" value="1"/>
</dbReference>
<organism evidence="5 6">
    <name type="scientific">Populus tomentosa</name>
    <name type="common">Chinese white poplar</name>
    <dbReference type="NCBI Taxonomy" id="118781"/>
    <lineage>
        <taxon>Eukaryota</taxon>
        <taxon>Viridiplantae</taxon>
        <taxon>Streptophyta</taxon>
        <taxon>Embryophyta</taxon>
        <taxon>Tracheophyta</taxon>
        <taxon>Spermatophyta</taxon>
        <taxon>Magnoliopsida</taxon>
        <taxon>eudicotyledons</taxon>
        <taxon>Gunneridae</taxon>
        <taxon>Pentapetalae</taxon>
        <taxon>rosids</taxon>
        <taxon>fabids</taxon>
        <taxon>Malpighiales</taxon>
        <taxon>Salicaceae</taxon>
        <taxon>Saliceae</taxon>
        <taxon>Populus</taxon>
    </lineage>
</organism>
<evidence type="ECO:0000256" key="1">
    <source>
        <dbReference type="ARBA" id="ARBA00022884"/>
    </source>
</evidence>
<dbReference type="GO" id="GO:0003723">
    <property type="term" value="F:RNA binding"/>
    <property type="evidence" value="ECO:0007669"/>
    <property type="project" value="UniProtKB-UniRule"/>
</dbReference>
<dbReference type="EMBL" id="JAAWWB010000018">
    <property type="protein sequence ID" value="KAG6761524.1"/>
    <property type="molecule type" value="Genomic_DNA"/>
</dbReference>